<dbReference type="Gene3D" id="3.40.50.2000">
    <property type="entry name" value="Glycogen Phosphorylase B"/>
    <property type="match status" value="2"/>
</dbReference>
<keyword evidence="2" id="KW-0808">Transferase</keyword>
<comment type="caution">
    <text evidence="2">The sequence shown here is derived from an EMBL/GenBank/DDBJ whole genome shotgun (WGS) entry which is preliminary data.</text>
</comment>
<evidence type="ECO:0000259" key="1">
    <source>
        <dbReference type="Pfam" id="PF00534"/>
    </source>
</evidence>
<organism evidence="2 3">
    <name type="scientific">Salmonirosea aquatica</name>
    <dbReference type="NCBI Taxonomy" id="2654236"/>
    <lineage>
        <taxon>Bacteria</taxon>
        <taxon>Pseudomonadati</taxon>
        <taxon>Bacteroidota</taxon>
        <taxon>Cytophagia</taxon>
        <taxon>Cytophagales</taxon>
        <taxon>Spirosomataceae</taxon>
        <taxon>Salmonirosea</taxon>
    </lineage>
</organism>
<feature type="domain" description="Glycosyl transferase family 1" evidence="1">
    <location>
        <begin position="175"/>
        <end position="300"/>
    </location>
</feature>
<evidence type="ECO:0000313" key="2">
    <source>
        <dbReference type="EMBL" id="MPR33409.1"/>
    </source>
</evidence>
<accession>A0A7C9FPM4</accession>
<gene>
    <name evidence="2" type="ORF">GBK04_08550</name>
</gene>
<dbReference type="InterPro" id="IPR001296">
    <property type="entry name" value="Glyco_trans_1"/>
</dbReference>
<dbReference type="AlphaFoldDB" id="A0A7C9FPM4"/>
<proteinExistence type="predicted"/>
<keyword evidence="3" id="KW-1185">Reference proteome</keyword>
<reference evidence="2 3" key="1">
    <citation type="submission" date="2019-10" db="EMBL/GenBank/DDBJ databases">
        <title>Draft Genome Sequence of Cytophagaceae sp. SJW1-29.</title>
        <authorList>
            <person name="Choi A."/>
        </authorList>
    </citation>
    <scope>NUCLEOTIDE SEQUENCE [LARGE SCALE GENOMIC DNA]</scope>
    <source>
        <strain evidence="2 3">SJW1-29</strain>
    </source>
</reference>
<evidence type="ECO:0000313" key="3">
    <source>
        <dbReference type="Proteomes" id="UP000479293"/>
    </source>
</evidence>
<dbReference type="SUPFAM" id="SSF53756">
    <property type="entry name" value="UDP-Glycosyltransferase/glycogen phosphorylase"/>
    <property type="match status" value="1"/>
</dbReference>
<sequence length="366" mass="41758">MSPALHPLTFGIMPWNEQSTNPYQRLMAQGFEKVGVQIDKIPYFPFEPLSKTLRITSADVILLDWVHSFYTSPSLIPTVVKTLAGIRDRHKIRHRQVPIIWNIHNLHRHDNRHQLLEQWSFRQLARAVDGIRIFNQCSTSVVQEYLALPASTPIRHIPHGNYSEILGRDPNLDLNQKLGIESEDWTLLILGEIREGKGVVPFVKTFCTYNQNNPGLKLVVAGKPQNSTLARDLMETAATYSSLRLHLQYVPDCQLLNFLDLARFVVLPYENILNSGMAALAFSAGKPVIASELFVGHFPENIVLTGNLHDVQSLGLLIERARQLDEKETRKKVLEFAKTLEWSVIAEQIRLFGEELLMRYPTKKQV</sequence>
<protein>
    <submittedName>
        <fullName evidence="2">Glycosyltransferase</fullName>
    </submittedName>
</protein>
<name>A0A7C9FPM4_9BACT</name>
<dbReference type="GO" id="GO:0016757">
    <property type="term" value="F:glycosyltransferase activity"/>
    <property type="evidence" value="ECO:0007669"/>
    <property type="project" value="InterPro"/>
</dbReference>
<dbReference type="Proteomes" id="UP000479293">
    <property type="component" value="Unassembled WGS sequence"/>
</dbReference>
<dbReference type="EMBL" id="WHLY01000002">
    <property type="protein sequence ID" value="MPR33409.1"/>
    <property type="molecule type" value="Genomic_DNA"/>
</dbReference>
<dbReference type="Pfam" id="PF00534">
    <property type="entry name" value="Glycos_transf_1"/>
    <property type="match status" value="1"/>
</dbReference>